<evidence type="ECO:0000313" key="2">
    <source>
        <dbReference type="EMBL" id="PHH05636.1"/>
    </source>
</evidence>
<organism evidence="2 3">
    <name type="scientific">Leclercia adecarboxylata</name>
    <dbReference type="NCBI Taxonomy" id="83655"/>
    <lineage>
        <taxon>Bacteria</taxon>
        <taxon>Pseudomonadati</taxon>
        <taxon>Pseudomonadota</taxon>
        <taxon>Gammaproteobacteria</taxon>
        <taxon>Enterobacterales</taxon>
        <taxon>Enterobacteriaceae</taxon>
        <taxon>Leclercia</taxon>
    </lineage>
</organism>
<proteinExistence type="predicted"/>
<keyword evidence="1" id="KW-0812">Transmembrane</keyword>
<keyword evidence="1" id="KW-0472">Membrane</keyword>
<dbReference type="Proteomes" id="UP000222768">
    <property type="component" value="Unassembled WGS sequence"/>
</dbReference>
<keyword evidence="1" id="KW-1133">Transmembrane helix</keyword>
<dbReference type="EMBL" id="PDLK01000002">
    <property type="protein sequence ID" value="PHH05636.1"/>
    <property type="molecule type" value="Genomic_DNA"/>
</dbReference>
<reference evidence="3" key="1">
    <citation type="submission" date="2017-09" db="EMBL/GenBank/DDBJ databases">
        <title>FDA dAtabase for Regulatory Grade micrObial Sequences (FDA-ARGOS): Supporting development and validation of Infectious Disease Dx tests.</title>
        <authorList>
            <person name="Minogue T."/>
            <person name="Wolcott M."/>
            <person name="Wasieloski L."/>
            <person name="Aguilar W."/>
            <person name="Moore D."/>
            <person name="Tallon L."/>
            <person name="Sadzewicz L."/>
            <person name="Ott S."/>
            <person name="Zhao X."/>
            <person name="Nagaraj S."/>
            <person name="Vavikolanu K."/>
            <person name="Aluvathingal J."/>
            <person name="Nadendla S."/>
            <person name="Sichtig H."/>
        </authorList>
    </citation>
    <scope>NUCLEOTIDE SEQUENCE [LARGE SCALE GENOMIC DNA]</scope>
    <source>
        <strain evidence="3">FDAARGOS_404</strain>
    </source>
</reference>
<evidence type="ECO:0000256" key="1">
    <source>
        <dbReference type="SAM" id="Phobius"/>
    </source>
</evidence>
<accession>A0A855F3B5</accession>
<gene>
    <name evidence="2" type="ORF">CRX53_17605</name>
</gene>
<protein>
    <submittedName>
        <fullName evidence="2">Uncharacterized protein</fullName>
    </submittedName>
</protein>
<dbReference type="RefSeq" id="WP_032613651.1">
    <property type="nucleotide sequence ID" value="NZ_CP042493.1"/>
</dbReference>
<sequence>MLNSTNFKVLHWIATILMALVIAIYCYFQHVQRITVRDQLYEVRQLTPRTWLYITQYKDSNMTTGEVYRYFLASKLEGDPLVALEKQHIAPTLTANTSRAKVDGIGNNVSFTVYGTVYDFMSTAFFYDAEGIAVSPSIDLTARGEGWDRGKFSR</sequence>
<name>A0A855F3B5_9ENTR</name>
<feature type="transmembrane region" description="Helical" evidence="1">
    <location>
        <begin position="12"/>
        <end position="28"/>
    </location>
</feature>
<comment type="caution">
    <text evidence="2">The sequence shown here is derived from an EMBL/GenBank/DDBJ whole genome shotgun (WGS) entry which is preliminary data.</text>
</comment>
<evidence type="ECO:0000313" key="3">
    <source>
        <dbReference type="Proteomes" id="UP000222768"/>
    </source>
</evidence>
<dbReference type="AlphaFoldDB" id="A0A855F3B5"/>